<evidence type="ECO:0008006" key="3">
    <source>
        <dbReference type="Google" id="ProtNLM"/>
    </source>
</evidence>
<reference evidence="1" key="1">
    <citation type="submission" date="2022-07" db="EMBL/GenBank/DDBJ databases">
        <title>Parvularcula maris sp. nov., an algicidal bacterium isolated from seawater.</title>
        <authorList>
            <person name="Li F."/>
        </authorList>
    </citation>
    <scope>NUCLEOTIDE SEQUENCE</scope>
    <source>
        <strain evidence="1">BGMRC 0090</strain>
    </source>
</reference>
<dbReference type="PROSITE" id="PS51257">
    <property type="entry name" value="PROKAR_LIPOPROTEIN"/>
    <property type="match status" value="1"/>
</dbReference>
<comment type="caution">
    <text evidence="1">The sequence shown here is derived from an EMBL/GenBank/DDBJ whole genome shotgun (WGS) entry which is preliminary data.</text>
</comment>
<dbReference type="EMBL" id="JANIBC010000001">
    <property type="protein sequence ID" value="MCQ8183799.1"/>
    <property type="molecule type" value="Genomic_DNA"/>
</dbReference>
<dbReference type="Proteomes" id="UP001142610">
    <property type="component" value="Unassembled WGS sequence"/>
</dbReference>
<evidence type="ECO:0000313" key="1">
    <source>
        <dbReference type="EMBL" id="MCQ8183799.1"/>
    </source>
</evidence>
<keyword evidence="2" id="KW-1185">Reference proteome</keyword>
<evidence type="ECO:0000313" key="2">
    <source>
        <dbReference type="Proteomes" id="UP001142610"/>
    </source>
</evidence>
<organism evidence="1 2">
    <name type="scientific">Parvularcula maris</name>
    <dbReference type="NCBI Taxonomy" id="2965077"/>
    <lineage>
        <taxon>Bacteria</taxon>
        <taxon>Pseudomonadati</taxon>
        <taxon>Pseudomonadota</taxon>
        <taxon>Alphaproteobacteria</taxon>
        <taxon>Parvularculales</taxon>
        <taxon>Parvularculaceae</taxon>
        <taxon>Parvularcula</taxon>
    </lineage>
</organism>
<dbReference type="RefSeq" id="WP_256617602.1">
    <property type="nucleotide sequence ID" value="NZ_JANIBC010000001.1"/>
</dbReference>
<dbReference type="AlphaFoldDB" id="A0A9X2L659"/>
<name>A0A9X2L659_9PROT</name>
<gene>
    <name evidence="1" type="ORF">NOG11_00200</name>
</gene>
<protein>
    <recommendedName>
        <fullName evidence="3">Lipoprotein</fullName>
    </recommendedName>
</protein>
<accession>A0A9X2L659</accession>
<proteinExistence type="predicted"/>
<sequence length="138" mass="14775">MIRLFSILATAMLAASCQSENKPVSAVNFSLEEVDPACAIGTISAMDGYELTSEDRGSKRSRATFAVGGEELLLNIRRSRGGGSEVYLSMLPSETENPLRRRAARLAVYGADEAVYVNCTEDGRTYGGSGVSIEGQKE</sequence>